<feature type="domain" description="LYR motif-containing protein Cup1-like N-terminal" evidence="1">
    <location>
        <begin position="16"/>
        <end position="105"/>
    </location>
</feature>
<dbReference type="Proteomes" id="UP000027730">
    <property type="component" value="Unassembled WGS sequence"/>
</dbReference>
<dbReference type="HOGENOM" id="CLU_037437_1_0_1"/>
<evidence type="ECO:0000259" key="1">
    <source>
        <dbReference type="Pfam" id="PF20263"/>
    </source>
</evidence>
<name>A0A074WPE2_9PEZI</name>
<dbReference type="RefSeq" id="XP_013429076.1">
    <property type="nucleotide sequence ID" value="XM_013573622.1"/>
</dbReference>
<dbReference type="AlphaFoldDB" id="A0A074WPE2"/>
<protein>
    <recommendedName>
        <fullName evidence="1">LYR motif-containing protein Cup1-like N-terminal domain-containing protein</fullName>
    </recommendedName>
</protein>
<gene>
    <name evidence="2" type="ORF">M436DRAFT_43045</name>
</gene>
<proteinExistence type="predicted"/>
<dbReference type="EMBL" id="KL584706">
    <property type="protein sequence ID" value="KEQ75005.1"/>
    <property type="molecule type" value="Genomic_DNA"/>
</dbReference>
<dbReference type="CDD" id="cd20273">
    <property type="entry name" value="Complex1_LYR_unchar"/>
    <property type="match status" value="1"/>
</dbReference>
<accession>A0A074WPE2</accession>
<keyword evidence="3" id="KW-1185">Reference proteome</keyword>
<reference evidence="2 3" key="1">
    <citation type="journal article" date="2014" name="BMC Genomics">
        <title>Genome sequencing of four Aureobasidium pullulans varieties: biotechnological potential, stress tolerance, and description of new species.</title>
        <authorList>
            <person name="Gostin Ar C."/>
            <person name="Ohm R.A."/>
            <person name="Kogej T."/>
            <person name="Sonjak S."/>
            <person name="Turk M."/>
            <person name="Zajc J."/>
            <person name="Zalar P."/>
            <person name="Grube M."/>
            <person name="Sun H."/>
            <person name="Han J."/>
            <person name="Sharma A."/>
            <person name="Chiniquy J."/>
            <person name="Ngan C.Y."/>
            <person name="Lipzen A."/>
            <person name="Barry K."/>
            <person name="Grigoriev I.V."/>
            <person name="Gunde-Cimerman N."/>
        </authorList>
    </citation>
    <scope>NUCLEOTIDE SEQUENCE [LARGE SCALE GENOMIC DNA]</scope>
    <source>
        <strain evidence="2 3">CBS 147.97</strain>
    </source>
</reference>
<dbReference type="GeneID" id="25409877"/>
<dbReference type="Pfam" id="PF20263">
    <property type="entry name" value="LYRM2-like"/>
    <property type="match status" value="1"/>
</dbReference>
<dbReference type="OrthoDB" id="5521299at2759"/>
<evidence type="ECO:0000313" key="3">
    <source>
        <dbReference type="Proteomes" id="UP000027730"/>
    </source>
</evidence>
<dbReference type="InterPro" id="IPR046896">
    <property type="entry name" value="Cup1-like_N"/>
</dbReference>
<sequence>MLPLFTVQQCNESRHLFRAILREATYLPDPQARIYVATHAAQRFREYSPGHKPDDVLKQRRHSQLDNARKSLSELRRANQGELKPLLKLLHLTYARIGKRRHELLRDLQYKPPADADLKSDTLPKLSPQHIALLESQKLACPPTTVRSQLRSWALNIPETNSWERPLPKKRIANTTRDWYAKVLDRTVVPLPVAEWERLRDLALGKIKFKGPPPRRPMPAGGASLPSPLELALGLVKLNSPSVVLDNASNSIHARRLTARSMRRCWATVFAQCPVMTWNSKSQKWSVQWGGDVLNQAKIANATEEASLSNP</sequence>
<organism evidence="2 3">
    <name type="scientific">Aureobasidium namibiae CBS 147.97</name>
    <dbReference type="NCBI Taxonomy" id="1043004"/>
    <lineage>
        <taxon>Eukaryota</taxon>
        <taxon>Fungi</taxon>
        <taxon>Dikarya</taxon>
        <taxon>Ascomycota</taxon>
        <taxon>Pezizomycotina</taxon>
        <taxon>Dothideomycetes</taxon>
        <taxon>Dothideomycetidae</taxon>
        <taxon>Dothideales</taxon>
        <taxon>Saccotheciaceae</taxon>
        <taxon>Aureobasidium</taxon>
    </lineage>
</organism>
<evidence type="ECO:0000313" key="2">
    <source>
        <dbReference type="EMBL" id="KEQ75005.1"/>
    </source>
</evidence>